<dbReference type="AlphaFoldDB" id="A0A5M9JS79"/>
<name>A0A5M9JS79_MONFR</name>
<accession>A0A5M9JS79</accession>
<dbReference type="EMBL" id="VICG01000006">
    <property type="protein sequence ID" value="KAA8570919.1"/>
    <property type="molecule type" value="Genomic_DNA"/>
</dbReference>
<reference evidence="1 2" key="1">
    <citation type="submission" date="2019-06" db="EMBL/GenBank/DDBJ databases">
        <title>Genome Sequence of the Brown Rot Fungal Pathogen Monilinia fructicola.</title>
        <authorList>
            <person name="De Miccolis Angelini R.M."/>
            <person name="Landi L."/>
            <person name="Abate D."/>
            <person name="Pollastro S."/>
            <person name="Romanazzi G."/>
            <person name="Faretra F."/>
        </authorList>
    </citation>
    <scope>NUCLEOTIDE SEQUENCE [LARGE SCALE GENOMIC DNA]</scope>
    <source>
        <strain evidence="1 2">Mfrc123</strain>
    </source>
</reference>
<comment type="caution">
    <text evidence="1">The sequence shown here is derived from an EMBL/GenBank/DDBJ whole genome shotgun (WGS) entry which is preliminary data.</text>
</comment>
<protein>
    <submittedName>
        <fullName evidence="1">Uncharacterized protein</fullName>
    </submittedName>
</protein>
<proteinExistence type="predicted"/>
<dbReference type="Proteomes" id="UP000322873">
    <property type="component" value="Unassembled WGS sequence"/>
</dbReference>
<organism evidence="1 2">
    <name type="scientific">Monilinia fructicola</name>
    <name type="common">Brown rot fungus</name>
    <name type="synonym">Ciboria fructicola</name>
    <dbReference type="NCBI Taxonomy" id="38448"/>
    <lineage>
        <taxon>Eukaryota</taxon>
        <taxon>Fungi</taxon>
        <taxon>Dikarya</taxon>
        <taxon>Ascomycota</taxon>
        <taxon>Pezizomycotina</taxon>
        <taxon>Leotiomycetes</taxon>
        <taxon>Helotiales</taxon>
        <taxon>Sclerotiniaceae</taxon>
        <taxon>Monilinia</taxon>
    </lineage>
</organism>
<evidence type="ECO:0000313" key="2">
    <source>
        <dbReference type="Proteomes" id="UP000322873"/>
    </source>
</evidence>
<evidence type="ECO:0000313" key="1">
    <source>
        <dbReference type="EMBL" id="KAA8570919.1"/>
    </source>
</evidence>
<gene>
    <name evidence="1" type="ORF">EYC84_000300</name>
</gene>
<keyword evidence="2" id="KW-1185">Reference proteome</keyword>
<sequence>MYGSYQHQRRLPHTYQTHVTIVYTDAMENLEILIPTPGTNCYHASFSIEYMAEVICHTESYSCNLYGYPSGTVQQKAKIITRLLFPLPSCVPFNLSSHYMTYDTLSIGRFSAVNN</sequence>